<evidence type="ECO:0000259" key="2">
    <source>
        <dbReference type="Pfam" id="PF00975"/>
    </source>
</evidence>
<sequence length="255" mass="27875">MRVEFSVHSTSVWFSVPPTPGRLNILCLPQAGGDTSLYNRWQRLLPPTVALIPVLLPGRGLRLADPPFRAMADLITALADAITPYTALPYALFGSSMGGWIAHALAQELLQRRLSAPVALFACTSSTPFAKRRLPNVDTDDRETLIAEILAFNPDFDRVLVYPELVDLLLPVIKADFTLCNGYRPQQAPRLTCPIIGFAGSRDQIIPLETMHGWAELTEGGFSLTELDGDHFLIETAPRPILTALATCAEQVLTG</sequence>
<dbReference type="SUPFAM" id="SSF53474">
    <property type="entry name" value="alpha/beta-Hydrolases"/>
    <property type="match status" value="1"/>
</dbReference>
<feature type="domain" description="Thioesterase" evidence="2">
    <location>
        <begin position="25"/>
        <end position="235"/>
    </location>
</feature>
<dbReference type="GO" id="GO:0008610">
    <property type="term" value="P:lipid biosynthetic process"/>
    <property type="evidence" value="ECO:0007669"/>
    <property type="project" value="TreeGrafter"/>
</dbReference>
<dbReference type="InterPro" id="IPR001031">
    <property type="entry name" value="Thioesterase"/>
</dbReference>
<proteinExistence type="inferred from homology"/>
<comment type="caution">
    <text evidence="3">The sequence shown here is derived from an EMBL/GenBank/DDBJ whole genome shotgun (WGS) entry which is preliminary data.</text>
</comment>
<organism evidence="3 4">
    <name type="scientific">Elstera cyanobacteriorum</name>
    <dbReference type="NCBI Taxonomy" id="2022747"/>
    <lineage>
        <taxon>Bacteria</taxon>
        <taxon>Pseudomonadati</taxon>
        <taxon>Pseudomonadota</taxon>
        <taxon>Alphaproteobacteria</taxon>
        <taxon>Rhodospirillales</taxon>
        <taxon>Rhodospirillaceae</taxon>
        <taxon>Elstera</taxon>
    </lineage>
</organism>
<dbReference type="InterPro" id="IPR012223">
    <property type="entry name" value="TEII"/>
</dbReference>
<comment type="similarity">
    <text evidence="1">Belongs to the thioesterase family.</text>
</comment>
<keyword evidence="4" id="KW-1185">Reference proteome</keyword>
<dbReference type="OrthoDB" id="8480037at2"/>
<dbReference type="InterPro" id="IPR029058">
    <property type="entry name" value="AB_hydrolase_fold"/>
</dbReference>
<evidence type="ECO:0000313" key="3">
    <source>
        <dbReference type="EMBL" id="OYQ21743.1"/>
    </source>
</evidence>
<dbReference type="EMBL" id="NOXS01000020">
    <property type="protein sequence ID" value="OYQ21743.1"/>
    <property type="molecule type" value="Genomic_DNA"/>
</dbReference>
<accession>A0A255XXU1</accession>
<reference evidence="3 4" key="1">
    <citation type="submission" date="2017-07" db="EMBL/GenBank/DDBJ databases">
        <title>Elstera cyanobacteriorum sp. nov., a novel bacterium isolated from cyanobacterial aggregates in a eutrophic lake.</title>
        <authorList>
            <person name="Cai H."/>
        </authorList>
    </citation>
    <scope>NUCLEOTIDE SEQUENCE [LARGE SCALE GENOMIC DNA]</scope>
    <source>
        <strain evidence="3 4">TH019</strain>
    </source>
</reference>
<evidence type="ECO:0000313" key="4">
    <source>
        <dbReference type="Proteomes" id="UP000216361"/>
    </source>
</evidence>
<dbReference type="PANTHER" id="PTHR11487:SF0">
    <property type="entry name" value="S-ACYL FATTY ACID SYNTHASE THIOESTERASE, MEDIUM CHAIN"/>
    <property type="match status" value="1"/>
</dbReference>
<protein>
    <recommendedName>
        <fullName evidence="2">Thioesterase domain-containing protein</fullName>
    </recommendedName>
</protein>
<gene>
    <name evidence="3" type="ORF">CHR90_01170</name>
</gene>
<dbReference type="PANTHER" id="PTHR11487">
    <property type="entry name" value="THIOESTERASE"/>
    <property type="match status" value="1"/>
</dbReference>
<dbReference type="AlphaFoldDB" id="A0A255XXU1"/>
<dbReference type="Gene3D" id="3.40.50.1820">
    <property type="entry name" value="alpha/beta hydrolase"/>
    <property type="match status" value="1"/>
</dbReference>
<name>A0A255XXU1_9PROT</name>
<dbReference type="Pfam" id="PF00975">
    <property type="entry name" value="Thioesterase"/>
    <property type="match status" value="1"/>
</dbReference>
<dbReference type="Proteomes" id="UP000216361">
    <property type="component" value="Unassembled WGS sequence"/>
</dbReference>
<evidence type="ECO:0000256" key="1">
    <source>
        <dbReference type="ARBA" id="ARBA00007169"/>
    </source>
</evidence>